<dbReference type="AlphaFoldDB" id="A0AB34JFZ0"/>
<feature type="domain" description="C2H2-type" evidence="2">
    <location>
        <begin position="506"/>
        <end position="526"/>
    </location>
</feature>
<name>A0AB34JFZ0_PRYPA</name>
<dbReference type="InterPro" id="IPR013087">
    <property type="entry name" value="Znf_C2H2_type"/>
</dbReference>
<evidence type="ECO:0000313" key="4">
    <source>
        <dbReference type="Proteomes" id="UP001515480"/>
    </source>
</evidence>
<evidence type="ECO:0000313" key="3">
    <source>
        <dbReference type="EMBL" id="KAL1520459.1"/>
    </source>
</evidence>
<feature type="region of interest" description="Disordered" evidence="1">
    <location>
        <begin position="180"/>
        <end position="202"/>
    </location>
</feature>
<evidence type="ECO:0000259" key="2">
    <source>
        <dbReference type="PROSITE" id="PS00028"/>
    </source>
</evidence>
<comment type="caution">
    <text evidence="3">The sequence shown here is derived from an EMBL/GenBank/DDBJ whole genome shotgun (WGS) entry which is preliminary data.</text>
</comment>
<feature type="compositionally biased region" description="Basic and acidic residues" evidence="1">
    <location>
        <begin position="486"/>
        <end position="500"/>
    </location>
</feature>
<accession>A0AB34JFZ0</accession>
<feature type="region of interest" description="Disordered" evidence="1">
    <location>
        <begin position="484"/>
        <end position="505"/>
    </location>
</feature>
<dbReference type="PROSITE" id="PS00028">
    <property type="entry name" value="ZINC_FINGER_C2H2_1"/>
    <property type="match status" value="1"/>
</dbReference>
<dbReference type="Proteomes" id="UP001515480">
    <property type="component" value="Unassembled WGS sequence"/>
</dbReference>
<dbReference type="EMBL" id="JBGBPQ010000008">
    <property type="protein sequence ID" value="KAL1520459.1"/>
    <property type="molecule type" value="Genomic_DNA"/>
</dbReference>
<reference evidence="3 4" key="1">
    <citation type="journal article" date="2024" name="Science">
        <title>Giant polyketide synthase enzymes in the biosynthesis of giant marine polyether toxins.</title>
        <authorList>
            <person name="Fallon T.R."/>
            <person name="Shende V.V."/>
            <person name="Wierzbicki I.H."/>
            <person name="Pendleton A.L."/>
            <person name="Watervoot N.F."/>
            <person name="Auber R.P."/>
            <person name="Gonzalez D.J."/>
            <person name="Wisecaver J.H."/>
            <person name="Moore B.S."/>
        </authorList>
    </citation>
    <scope>NUCLEOTIDE SEQUENCE [LARGE SCALE GENOMIC DNA]</scope>
    <source>
        <strain evidence="3 4">12B1</strain>
    </source>
</reference>
<keyword evidence="4" id="KW-1185">Reference proteome</keyword>
<gene>
    <name evidence="3" type="ORF">AB1Y20_022040</name>
</gene>
<sequence>MGEEWDDAALSLLLGGGEREFRWEACSYTMRVADGRPWPLLDDPSLRALASTRLSVQMDRLPIACADARGWVWYKNCVLPPLKVGFDGDGLPLESLSCMLRAVSVDVSMHEAHDVGLEGDTLRPLVHGGCSFSSLSFKTTSYTLKGKPLHLMATLLTRDAAARELRVVCHVISPPITVNARKRHAKPAGHDAGVGTAPEPPRLLPFSPALLERKLEKVEKLTETASRQQIDNSMQGLRAYLSALNIRNKCKHPLFLALRFDSCVGLLYDRERARHPLADDNAFYSMMEALSSVDSLSLRPPGGTPTELPPFVIAVRASHTQASCVRTDCPVHGQSVQLTSLFALPHASTLPPAYLELCELQITQVRRTYCRLYCSHNSPGGAAARVPPQVCDVCDTAHLLPSLPPLCPSEVAAQRQAVALRASLRQLSSATEGLDECPEQEWEHELLVLAEAMSQLCHTRSSAEIVAFMKGEVAEATKRMPAARRASSEAHAHEHTHDMTQQHSGCPGCSASFDLADVDLQHEHVHDSHV</sequence>
<organism evidence="3 4">
    <name type="scientific">Prymnesium parvum</name>
    <name type="common">Toxic golden alga</name>
    <dbReference type="NCBI Taxonomy" id="97485"/>
    <lineage>
        <taxon>Eukaryota</taxon>
        <taxon>Haptista</taxon>
        <taxon>Haptophyta</taxon>
        <taxon>Prymnesiophyceae</taxon>
        <taxon>Prymnesiales</taxon>
        <taxon>Prymnesiaceae</taxon>
        <taxon>Prymnesium</taxon>
    </lineage>
</organism>
<proteinExistence type="predicted"/>
<protein>
    <recommendedName>
        <fullName evidence="2">C2H2-type domain-containing protein</fullName>
    </recommendedName>
</protein>
<evidence type="ECO:0000256" key="1">
    <source>
        <dbReference type="SAM" id="MobiDB-lite"/>
    </source>
</evidence>